<evidence type="ECO:0000259" key="13">
    <source>
        <dbReference type="PROSITE" id="PS50262"/>
    </source>
</evidence>
<dbReference type="PANTHER" id="PTHR24240">
    <property type="entry name" value="OPSIN"/>
    <property type="match status" value="1"/>
</dbReference>
<dbReference type="InterPro" id="IPR027430">
    <property type="entry name" value="Retinal_BS"/>
</dbReference>
<dbReference type="InterPro" id="IPR050125">
    <property type="entry name" value="GPCR_opsins"/>
</dbReference>
<evidence type="ECO:0000256" key="5">
    <source>
        <dbReference type="ARBA" id="ARBA00022925"/>
    </source>
</evidence>
<feature type="domain" description="G-protein coupled receptors family 1 profile" evidence="13">
    <location>
        <begin position="1"/>
        <end position="124"/>
    </location>
</feature>
<dbReference type="GO" id="GO:0007602">
    <property type="term" value="P:phototransduction"/>
    <property type="evidence" value="ECO:0007669"/>
    <property type="project" value="UniProtKB-KW"/>
</dbReference>
<keyword evidence="8" id="KW-0297">G-protein coupled receptor</keyword>
<keyword evidence="4 12" id="KW-0812">Transmembrane</keyword>
<evidence type="ECO:0000256" key="7">
    <source>
        <dbReference type="ARBA" id="ARBA00022991"/>
    </source>
</evidence>
<dbReference type="AlphaFoldDB" id="A0A0A7KV69"/>
<keyword evidence="11" id="KW-0807">Transducer</keyword>
<keyword evidence="3" id="KW-0716">Sensory transduction</keyword>
<dbReference type="PRINTS" id="PR00237">
    <property type="entry name" value="GPCRRHODOPSN"/>
</dbReference>
<keyword evidence="10" id="KW-0675">Receptor</keyword>
<feature type="transmembrane region" description="Helical" evidence="12">
    <location>
        <begin position="106"/>
        <end position="127"/>
    </location>
</feature>
<evidence type="ECO:0000256" key="12">
    <source>
        <dbReference type="SAM" id="Phobius"/>
    </source>
</evidence>
<evidence type="ECO:0000256" key="3">
    <source>
        <dbReference type="ARBA" id="ARBA00022606"/>
    </source>
</evidence>
<sequence length="301" mass="33692">YTTEPYNISCTINWTGSSLEDKMYVILSVVFGFGIPLLICITCYVLIFKQLTCRNNAIRAPRHMESRLVKTAFAVMLCFMLAWTPYSLVSVWSTIQGEHTLPMWASVIPVLCAKSSTVFNPVIYMVFNKQFREDVTTLFYCCGCRCYMFSIHTDTSEWDNAVKGVLQGKRYNIYDISCKIGSKLKRKNHRKKVCTEETALEECGYKLNSHLQAGVDIELKSLSGCAEAGNSVKAGPSGFQSFNDSSAETGNVIYPGGDNIISDEESTCNEQQMSVQVQVHVHAVVHTPFSGRDMTLPQPQM</sequence>
<feature type="transmembrane region" description="Helical" evidence="12">
    <location>
        <begin position="23"/>
        <end position="47"/>
    </location>
</feature>
<evidence type="ECO:0000256" key="9">
    <source>
        <dbReference type="ARBA" id="ARBA00023136"/>
    </source>
</evidence>
<dbReference type="InterPro" id="IPR000276">
    <property type="entry name" value="GPCR_Rhodpsn"/>
</dbReference>
<dbReference type="GO" id="GO:0004930">
    <property type="term" value="F:G protein-coupled receptor activity"/>
    <property type="evidence" value="ECO:0007669"/>
    <property type="project" value="UniProtKB-KW"/>
</dbReference>
<protein>
    <submittedName>
        <fullName evidence="14">Opsin 8.2</fullName>
    </submittedName>
</protein>
<dbReference type="EMBL" id="KM276775">
    <property type="protein sequence ID" value="AIZ50555.1"/>
    <property type="molecule type" value="Genomic_DNA"/>
</dbReference>
<keyword evidence="9 12" id="KW-0472">Membrane</keyword>
<comment type="subcellular location">
    <subcellularLocation>
        <location evidence="1">Membrane</location>
        <topology evidence="1">Multi-pass membrane protein</topology>
    </subcellularLocation>
</comment>
<name>A0A0A7KV69_9ECHI</name>
<evidence type="ECO:0000256" key="11">
    <source>
        <dbReference type="ARBA" id="ARBA00023224"/>
    </source>
</evidence>
<dbReference type="Gene3D" id="1.20.1070.10">
    <property type="entry name" value="Rhodopsin 7-helix transmembrane proteins"/>
    <property type="match status" value="1"/>
</dbReference>
<evidence type="ECO:0000256" key="4">
    <source>
        <dbReference type="ARBA" id="ARBA00022692"/>
    </source>
</evidence>
<keyword evidence="5" id="KW-0681">Retinal protein</keyword>
<organism evidence="14">
    <name type="scientific">Amphiura filiformis</name>
    <dbReference type="NCBI Taxonomy" id="82378"/>
    <lineage>
        <taxon>Eukaryota</taxon>
        <taxon>Metazoa</taxon>
        <taxon>Echinodermata</taxon>
        <taxon>Eleutherozoa</taxon>
        <taxon>Asterozoa</taxon>
        <taxon>Ophiuroidea</taxon>
        <taxon>Myophiuroidea</taxon>
        <taxon>Metophiurida</taxon>
        <taxon>Ophintegrida</taxon>
        <taxon>Amphilepidida</taxon>
        <taxon>Ophiurina</taxon>
        <taxon>Gnathophiurina</taxon>
        <taxon>Amphiuroidea</taxon>
        <taxon>Amphiuridae</taxon>
        <taxon>Amphiura</taxon>
    </lineage>
</organism>
<evidence type="ECO:0000256" key="8">
    <source>
        <dbReference type="ARBA" id="ARBA00023040"/>
    </source>
</evidence>
<reference evidence="14" key="1">
    <citation type="submission" date="2014-08" db="EMBL/GenBank/DDBJ databases">
        <title>High opsin diversity in a non-visual infaunal brittle star.</title>
        <authorList>
            <person name="Delroisse J."/>
            <person name="Ullrich-Luter E."/>
            <person name="Ortega-Martinez O."/>
            <person name="Dupont S."/>
            <person name="Arnone M.-I."/>
            <person name="Mallefet J."/>
            <person name="Flammang P."/>
        </authorList>
    </citation>
    <scope>NUCLEOTIDE SEQUENCE</scope>
</reference>
<proteinExistence type="predicted"/>
<dbReference type="GO" id="GO:0009881">
    <property type="term" value="F:photoreceptor activity"/>
    <property type="evidence" value="ECO:0007669"/>
    <property type="project" value="UniProtKB-KW"/>
</dbReference>
<dbReference type="PROSITE" id="PS00238">
    <property type="entry name" value="OPSIN"/>
    <property type="match status" value="1"/>
</dbReference>
<keyword evidence="7" id="KW-0157">Chromophore</keyword>
<feature type="non-terminal residue" evidence="14">
    <location>
        <position position="1"/>
    </location>
</feature>
<dbReference type="PROSITE" id="PS50262">
    <property type="entry name" value="G_PROTEIN_RECEP_F1_2"/>
    <property type="match status" value="1"/>
</dbReference>
<evidence type="ECO:0000256" key="6">
    <source>
        <dbReference type="ARBA" id="ARBA00022989"/>
    </source>
</evidence>
<dbReference type="InterPro" id="IPR017452">
    <property type="entry name" value="GPCR_Rhodpsn_7TM"/>
</dbReference>
<keyword evidence="2" id="KW-0600">Photoreceptor protein</keyword>
<dbReference type="GO" id="GO:0016020">
    <property type="term" value="C:membrane"/>
    <property type="evidence" value="ECO:0007669"/>
    <property type="project" value="UniProtKB-SubCell"/>
</dbReference>
<feature type="transmembrane region" description="Helical" evidence="12">
    <location>
        <begin position="68"/>
        <end position="86"/>
    </location>
</feature>
<dbReference type="SUPFAM" id="SSF81321">
    <property type="entry name" value="Family A G protein-coupled receptor-like"/>
    <property type="match status" value="1"/>
</dbReference>
<evidence type="ECO:0000256" key="1">
    <source>
        <dbReference type="ARBA" id="ARBA00004141"/>
    </source>
</evidence>
<keyword evidence="6 12" id="KW-1133">Transmembrane helix</keyword>
<evidence type="ECO:0000313" key="14">
    <source>
        <dbReference type="EMBL" id="AIZ50555.1"/>
    </source>
</evidence>
<accession>A0A0A7KV69</accession>
<evidence type="ECO:0000256" key="2">
    <source>
        <dbReference type="ARBA" id="ARBA00022543"/>
    </source>
</evidence>
<evidence type="ECO:0000256" key="10">
    <source>
        <dbReference type="ARBA" id="ARBA00023170"/>
    </source>
</evidence>
<dbReference type="Pfam" id="PF00001">
    <property type="entry name" value="7tm_1"/>
    <property type="match status" value="1"/>
</dbReference>